<dbReference type="GO" id="GO:0004497">
    <property type="term" value="F:monooxygenase activity"/>
    <property type="evidence" value="ECO:0007669"/>
    <property type="project" value="UniProtKB-KW"/>
</dbReference>
<name>A0AAE3GGH5_9PSEU</name>
<dbReference type="FunFam" id="1.10.630.10:FF:000018">
    <property type="entry name" value="Cytochrome P450 monooxygenase"/>
    <property type="match status" value="1"/>
</dbReference>
<dbReference type="CDD" id="cd11030">
    <property type="entry name" value="CYP105-like"/>
    <property type="match status" value="1"/>
</dbReference>
<dbReference type="PRINTS" id="PR00385">
    <property type="entry name" value="P450"/>
</dbReference>
<proteinExistence type="inferred from homology"/>
<protein>
    <submittedName>
        <fullName evidence="9">Cytochrome P450</fullName>
    </submittedName>
</protein>
<evidence type="ECO:0000256" key="2">
    <source>
        <dbReference type="ARBA" id="ARBA00022617"/>
    </source>
</evidence>
<dbReference type="InterPro" id="IPR036396">
    <property type="entry name" value="Cyt_P450_sf"/>
</dbReference>
<dbReference type="Proteomes" id="UP001206128">
    <property type="component" value="Unassembled WGS sequence"/>
</dbReference>
<comment type="caution">
    <text evidence="9">The sequence shown here is derived from an EMBL/GenBank/DDBJ whole genome shotgun (WGS) entry which is preliminary data.</text>
</comment>
<dbReference type="InterPro" id="IPR001128">
    <property type="entry name" value="Cyt_P450"/>
</dbReference>
<keyword evidence="3 7" id="KW-0479">Metal-binding</keyword>
<evidence type="ECO:0000256" key="8">
    <source>
        <dbReference type="SAM" id="MobiDB-lite"/>
    </source>
</evidence>
<evidence type="ECO:0000256" key="6">
    <source>
        <dbReference type="ARBA" id="ARBA00023033"/>
    </source>
</evidence>
<evidence type="ECO:0000256" key="5">
    <source>
        <dbReference type="ARBA" id="ARBA00023004"/>
    </source>
</evidence>
<sequence>MTEIAPQVPLFFHRDGLLPAAALAAARDEPGLRRTVSPFGQPIWVVARYEDARTVLGDPELFSNDSAPPMPSADDDPAAVDERRVGSLLLSDPPEHTRLRRMLAAEFTARRIARLEPRIAEITARCLDALEARGPGADLVAELADPLATLVICELLGVPHGDLDEFQSVVRASVDTTKWRADRDVAEGKLREYFGGLAARKRTAPGDDLLSTLIREHGDELSDGELTGVCSLLLAAGYETSSSSLAMGALVLLTHPAQFASLRDDPELIDNAVEELLRYLSVVHSGVARKATRDTVVGGQPVAAGDLLAVSIPAANHDPAAFADPRALDLTRRVRAHLAFGHGVHHCIGAPLARREMTTVFPALLRRFPSLALAVDPAELRYRVATVAHGVHELPVTWS</sequence>
<evidence type="ECO:0000256" key="3">
    <source>
        <dbReference type="ARBA" id="ARBA00022723"/>
    </source>
</evidence>
<dbReference type="Pfam" id="PF00067">
    <property type="entry name" value="p450"/>
    <property type="match status" value="1"/>
</dbReference>
<dbReference type="EMBL" id="JAMTCK010000011">
    <property type="protein sequence ID" value="MCP2167837.1"/>
    <property type="molecule type" value="Genomic_DNA"/>
</dbReference>
<evidence type="ECO:0000256" key="7">
    <source>
        <dbReference type="RuleBase" id="RU000461"/>
    </source>
</evidence>
<evidence type="ECO:0000256" key="4">
    <source>
        <dbReference type="ARBA" id="ARBA00023002"/>
    </source>
</evidence>
<keyword evidence="6 7" id="KW-0503">Monooxygenase</keyword>
<dbReference type="InterPro" id="IPR017972">
    <property type="entry name" value="Cyt_P450_CS"/>
</dbReference>
<dbReference type="GO" id="GO:0005506">
    <property type="term" value="F:iron ion binding"/>
    <property type="evidence" value="ECO:0007669"/>
    <property type="project" value="InterPro"/>
</dbReference>
<keyword evidence="2 7" id="KW-0349">Heme</keyword>
<evidence type="ECO:0000256" key="1">
    <source>
        <dbReference type="ARBA" id="ARBA00010617"/>
    </source>
</evidence>
<evidence type="ECO:0000313" key="10">
    <source>
        <dbReference type="Proteomes" id="UP001206128"/>
    </source>
</evidence>
<organism evidence="9 10">
    <name type="scientific">Goodfellowiella coeruleoviolacea</name>
    <dbReference type="NCBI Taxonomy" id="334858"/>
    <lineage>
        <taxon>Bacteria</taxon>
        <taxon>Bacillati</taxon>
        <taxon>Actinomycetota</taxon>
        <taxon>Actinomycetes</taxon>
        <taxon>Pseudonocardiales</taxon>
        <taxon>Pseudonocardiaceae</taxon>
        <taxon>Goodfellowiella</taxon>
    </lineage>
</organism>
<dbReference type="PANTHER" id="PTHR46696:SF6">
    <property type="entry name" value="P450, PUTATIVE (EUROFUNG)-RELATED"/>
    <property type="match status" value="1"/>
</dbReference>
<dbReference type="PROSITE" id="PS00086">
    <property type="entry name" value="CYTOCHROME_P450"/>
    <property type="match status" value="1"/>
</dbReference>
<dbReference type="RefSeq" id="WP_253775100.1">
    <property type="nucleotide sequence ID" value="NZ_JAMTCK010000011.1"/>
</dbReference>
<reference evidence="9" key="1">
    <citation type="submission" date="2022-06" db="EMBL/GenBank/DDBJ databases">
        <title>Genomic Encyclopedia of Archaeal and Bacterial Type Strains, Phase II (KMG-II): from individual species to whole genera.</title>
        <authorList>
            <person name="Goeker M."/>
        </authorList>
    </citation>
    <scope>NUCLEOTIDE SEQUENCE</scope>
    <source>
        <strain evidence="9">DSM 43935</strain>
    </source>
</reference>
<dbReference type="Gene3D" id="1.10.630.10">
    <property type="entry name" value="Cytochrome P450"/>
    <property type="match status" value="1"/>
</dbReference>
<evidence type="ECO:0000313" key="9">
    <source>
        <dbReference type="EMBL" id="MCP2167837.1"/>
    </source>
</evidence>
<dbReference type="AlphaFoldDB" id="A0AAE3GGH5"/>
<feature type="region of interest" description="Disordered" evidence="8">
    <location>
        <begin position="59"/>
        <end position="78"/>
    </location>
</feature>
<dbReference type="InterPro" id="IPR002397">
    <property type="entry name" value="Cyt_P450_B"/>
</dbReference>
<keyword evidence="5 7" id="KW-0408">Iron</keyword>
<gene>
    <name evidence="9" type="ORF">LX83_004710</name>
</gene>
<dbReference type="SUPFAM" id="SSF48264">
    <property type="entry name" value="Cytochrome P450"/>
    <property type="match status" value="1"/>
</dbReference>
<dbReference type="GO" id="GO:0016705">
    <property type="term" value="F:oxidoreductase activity, acting on paired donors, with incorporation or reduction of molecular oxygen"/>
    <property type="evidence" value="ECO:0007669"/>
    <property type="project" value="InterPro"/>
</dbReference>
<dbReference type="PRINTS" id="PR00359">
    <property type="entry name" value="BP450"/>
</dbReference>
<comment type="similarity">
    <text evidence="1 7">Belongs to the cytochrome P450 family.</text>
</comment>
<keyword evidence="4 7" id="KW-0560">Oxidoreductase</keyword>
<dbReference type="PANTHER" id="PTHR46696">
    <property type="entry name" value="P450, PUTATIVE (EUROFUNG)-RELATED"/>
    <property type="match status" value="1"/>
</dbReference>
<dbReference type="GO" id="GO:0020037">
    <property type="term" value="F:heme binding"/>
    <property type="evidence" value="ECO:0007669"/>
    <property type="project" value="InterPro"/>
</dbReference>
<keyword evidence="10" id="KW-1185">Reference proteome</keyword>
<accession>A0AAE3GGH5</accession>